<evidence type="ECO:0000313" key="4">
    <source>
        <dbReference type="Proteomes" id="UP001278766"/>
    </source>
</evidence>
<feature type="transmembrane region" description="Helical" evidence="2">
    <location>
        <begin position="42"/>
        <end position="67"/>
    </location>
</feature>
<dbReference type="AlphaFoldDB" id="A0AAE0HKK6"/>
<protein>
    <submittedName>
        <fullName evidence="3">Uncharacterized protein</fullName>
    </submittedName>
</protein>
<proteinExistence type="predicted"/>
<evidence type="ECO:0000256" key="2">
    <source>
        <dbReference type="SAM" id="Phobius"/>
    </source>
</evidence>
<evidence type="ECO:0000256" key="1">
    <source>
        <dbReference type="SAM" id="MobiDB-lite"/>
    </source>
</evidence>
<reference evidence="3" key="2">
    <citation type="submission" date="2023-06" db="EMBL/GenBank/DDBJ databases">
        <authorList>
            <consortium name="Lawrence Berkeley National Laboratory"/>
            <person name="Haridas S."/>
            <person name="Hensen N."/>
            <person name="Bonometti L."/>
            <person name="Westerberg I."/>
            <person name="Brannstrom I.O."/>
            <person name="Guillou S."/>
            <person name="Cros-Aarteil S."/>
            <person name="Calhoun S."/>
            <person name="Kuo A."/>
            <person name="Mondo S."/>
            <person name="Pangilinan J."/>
            <person name="Riley R."/>
            <person name="Labutti K."/>
            <person name="Andreopoulos B."/>
            <person name="Lipzen A."/>
            <person name="Chen C."/>
            <person name="Yanf M."/>
            <person name="Daum C."/>
            <person name="Ng V."/>
            <person name="Clum A."/>
            <person name="Steindorff A."/>
            <person name="Ohm R."/>
            <person name="Martin F."/>
            <person name="Silar P."/>
            <person name="Natvig D."/>
            <person name="Lalanne C."/>
            <person name="Gautier V."/>
            <person name="Ament-Velasquez S.L."/>
            <person name="Kruys A."/>
            <person name="Hutchinson M.I."/>
            <person name="Powell A.J."/>
            <person name="Barry K."/>
            <person name="Miller A.N."/>
            <person name="Grigoriev I.V."/>
            <person name="Debuchy R."/>
            <person name="Gladieux P."/>
            <person name="Thoren M.H."/>
            <person name="Johannesson H."/>
        </authorList>
    </citation>
    <scope>NUCLEOTIDE SEQUENCE</scope>
    <source>
        <strain evidence="3">CBS 168.71</strain>
    </source>
</reference>
<keyword evidence="2" id="KW-1133">Transmembrane helix</keyword>
<gene>
    <name evidence="3" type="ORF">B0H64DRAFT_438757</name>
</gene>
<keyword evidence="2" id="KW-0472">Membrane</keyword>
<comment type="caution">
    <text evidence="3">The sequence shown here is derived from an EMBL/GenBank/DDBJ whole genome shotgun (WGS) entry which is preliminary data.</text>
</comment>
<feature type="region of interest" description="Disordered" evidence="1">
    <location>
        <begin position="169"/>
        <end position="232"/>
    </location>
</feature>
<accession>A0AAE0HKK6</accession>
<dbReference type="RefSeq" id="XP_062661782.1">
    <property type="nucleotide sequence ID" value="XM_062806370.1"/>
</dbReference>
<dbReference type="EMBL" id="JAUEPN010000002">
    <property type="protein sequence ID" value="KAK3298268.1"/>
    <property type="molecule type" value="Genomic_DNA"/>
</dbReference>
<keyword evidence="4" id="KW-1185">Reference proteome</keyword>
<organism evidence="3 4">
    <name type="scientific">Chaetomium fimeti</name>
    <dbReference type="NCBI Taxonomy" id="1854472"/>
    <lineage>
        <taxon>Eukaryota</taxon>
        <taxon>Fungi</taxon>
        <taxon>Dikarya</taxon>
        <taxon>Ascomycota</taxon>
        <taxon>Pezizomycotina</taxon>
        <taxon>Sordariomycetes</taxon>
        <taxon>Sordariomycetidae</taxon>
        <taxon>Sordariales</taxon>
        <taxon>Chaetomiaceae</taxon>
        <taxon>Chaetomium</taxon>
    </lineage>
</organism>
<sequence>MPMDSYHAFQVRTPEGGVVQDGDGHGTAVDATDERTPSSFNFSFTFVGVMILVLYFTAMFFLGLLCYSHRALRRPRHEQQDGCCSVLWKAIKFAFFIRFLEICWEVCCSNGRGSGRSVAAAAAAAAGSGSSRRARNPADEEWYYGGSPYPSPYYNLWYNSPEEAAQPVPLRTMQGPTRRNTPQGSPEDGDMSAPARTWSGSTLDQSDAAVPAHPPRARLPRTVSEASTLRDA</sequence>
<dbReference type="Proteomes" id="UP001278766">
    <property type="component" value="Unassembled WGS sequence"/>
</dbReference>
<evidence type="ECO:0000313" key="3">
    <source>
        <dbReference type="EMBL" id="KAK3298268.1"/>
    </source>
</evidence>
<reference evidence="3" key="1">
    <citation type="journal article" date="2023" name="Mol. Phylogenet. Evol.">
        <title>Genome-scale phylogeny and comparative genomics of the fungal order Sordariales.</title>
        <authorList>
            <person name="Hensen N."/>
            <person name="Bonometti L."/>
            <person name="Westerberg I."/>
            <person name="Brannstrom I.O."/>
            <person name="Guillou S."/>
            <person name="Cros-Aarteil S."/>
            <person name="Calhoun S."/>
            <person name="Haridas S."/>
            <person name="Kuo A."/>
            <person name="Mondo S."/>
            <person name="Pangilinan J."/>
            <person name="Riley R."/>
            <person name="LaButti K."/>
            <person name="Andreopoulos B."/>
            <person name="Lipzen A."/>
            <person name="Chen C."/>
            <person name="Yan M."/>
            <person name="Daum C."/>
            <person name="Ng V."/>
            <person name="Clum A."/>
            <person name="Steindorff A."/>
            <person name="Ohm R.A."/>
            <person name="Martin F."/>
            <person name="Silar P."/>
            <person name="Natvig D.O."/>
            <person name="Lalanne C."/>
            <person name="Gautier V."/>
            <person name="Ament-Velasquez S.L."/>
            <person name="Kruys A."/>
            <person name="Hutchinson M.I."/>
            <person name="Powell A.J."/>
            <person name="Barry K."/>
            <person name="Miller A.N."/>
            <person name="Grigoriev I.V."/>
            <person name="Debuchy R."/>
            <person name="Gladieux P."/>
            <person name="Hiltunen Thoren M."/>
            <person name="Johannesson H."/>
        </authorList>
    </citation>
    <scope>NUCLEOTIDE SEQUENCE</scope>
    <source>
        <strain evidence="3">CBS 168.71</strain>
    </source>
</reference>
<name>A0AAE0HKK6_9PEZI</name>
<feature type="compositionally biased region" description="Polar residues" evidence="1">
    <location>
        <begin position="174"/>
        <end position="184"/>
    </location>
</feature>
<keyword evidence="2" id="KW-0812">Transmembrane</keyword>
<dbReference type="GeneID" id="87843318"/>